<reference evidence="1" key="1">
    <citation type="submission" date="2018-05" db="EMBL/GenBank/DDBJ databases">
        <authorList>
            <person name="Lanie J.A."/>
            <person name="Ng W.-L."/>
            <person name="Kazmierczak K.M."/>
            <person name="Andrzejewski T.M."/>
            <person name="Davidsen T.M."/>
            <person name="Wayne K.J."/>
            <person name="Tettelin H."/>
            <person name="Glass J.I."/>
            <person name="Rusch D."/>
            <person name="Podicherti R."/>
            <person name="Tsui H.-C.T."/>
            <person name="Winkler M.E."/>
        </authorList>
    </citation>
    <scope>NUCLEOTIDE SEQUENCE</scope>
</reference>
<proteinExistence type="predicted"/>
<dbReference type="AlphaFoldDB" id="A0A381VFQ3"/>
<gene>
    <name evidence="1" type="ORF">METZ01_LOCUS92014</name>
</gene>
<dbReference type="Gene3D" id="3.40.50.10540">
    <property type="entry name" value="Crotonobetainyl-coa:carnitine coa-transferase, domain 1"/>
    <property type="match status" value="1"/>
</dbReference>
<dbReference type="EMBL" id="UINC01008708">
    <property type="protein sequence ID" value="SVA39160.1"/>
    <property type="molecule type" value="Genomic_DNA"/>
</dbReference>
<feature type="non-terminal residue" evidence="1">
    <location>
        <position position="35"/>
    </location>
</feature>
<dbReference type="InterPro" id="IPR023606">
    <property type="entry name" value="CoA-Trfase_III_dom_1_sf"/>
</dbReference>
<organism evidence="1">
    <name type="scientific">marine metagenome</name>
    <dbReference type="NCBI Taxonomy" id="408172"/>
    <lineage>
        <taxon>unclassified sequences</taxon>
        <taxon>metagenomes</taxon>
        <taxon>ecological metagenomes</taxon>
    </lineage>
</organism>
<protein>
    <submittedName>
        <fullName evidence="1">Uncharacterized protein</fullName>
    </submittedName>
</protein>
<sequence>MNKEEKLVRPLEGVVVIDSTHVLAGPYCTYQLALL</sequence>
<name>A0A381VFQ3_9ZZZZ</name>
<accession>A0A381VFQ3</accession>
<dbReference type="SUPFAM" id="SSF89796">
    <property type="entry name" value="CoA-transferase family III (CaiB/BaiF)"/>
    <property type="match status" value="1"/>
</dbReference>
<evidence type="ECO:0000313" key="1">
    <source>
        <dbReference type="EMBL" id="SVA39160.1"/>
    </source>
</evidence>